<evidence type="ECO:0000313" key="5">
    <source>
        <dbReference type="Proteomes" id="UP000034182"/>
    </source>
</evidence>
<dbReference type="EMBL" id="LAQI01000070">
    <property type="protein sequence ID" value="KKY23113.1"/>
    <property type="molecule type" value="Genomic_DNA"/>
</dbReference>
<evidence type="ECO:0000313" key="3">
    <source>
        <dbReference type="EMBL" id="KAL0264841.1"/>
    </source>
</evidence>
<dbReference type="RefSeq" id="XP_066637581.1">
    <property type="nucleotide sequence ID" value="XM_066772302.1"/>
</dbReference>
<dbReference type="SUPFAM" id="SSF53474">
    <property type="entry name" value="alpha/beta-Hydrolases"/>
    <property type="match status" value="1"/>
</dbReference>
<dbReference type="InterPro" id="IPR029058">
    <property type="entry name" value="AB_hydrolase_fold"/>
</dbReference>
<dbReference type="GO" id="GO:0016787">
    <property type="term" value="F:hydrolase activity"/>
    <property type="evidence" value="ECO:0007669"/>
    <property type="project" value="UniProtKB-KW"/>
</dbReference>
<proteinExistence type="predicted"/>
<accession>A0A0G2GHQ1</accession>
<dbReference type="Gene3D" id="3.40.50.1820">
    <property type="entry name" value="alpha/beta hydrolase"/>
    <property type="match status" value="1"/>
</dbReference>
<protein>
    <submittedName>
        <fullName evidence="4">Putative lipase 2</fullName>
    </submittedName>
</protein>
<evidence type="ECO:0000259" key="2">
    <source>
        <dbReference type="Pfam" id="PF07859"/>
    </source>
</evidence>
<dbReference type="GeneID" id="92004879"/>
<reference evidence="4 5" key="1">
    <citation type="submission" date="2015-03" db="EMBL/GenBank/DDBJ databases">
        <authorList>
            <person name="Morales-Cruz A."/>
            <person name="Amrine K.C."/>
            <person name="Cantu D."/>
        </authorList>
    </citation>
    <scope>NUCLEOTIDE SEQUENCE [LARGE SCALE GENOMIC DNA]</scope>
    <source>
        <strain evidence="4">DS831</strain>
    </source>
</reference>
<evidence type="ECO:0000256" key="1">
    <source>
        <dbReference type="ARBA" id="ARBA00022801"/>
    </source>
</evidence>
<dbReference type="Proteomes" id="UP001430584">
    <property type="component" value="Unassembled WGS sequence"/>
</dbReference>
<sequence>MAETADWTHLSQIDPEFEKLLQTLPAPPPISGTLRDGIPALRTRLSAAKRDMNAELLGDAHLDELSISDTAVPARDGYQIPVRIYKPINSPNGTGHPLAILFHGGGFCLGGLENEELLSRKLATALKCVVVNVDYRLAPEHPFPAGVNDAWDVVKWAASNAGTPALPAADPTAGFLVGGVSAGANLSAVVGTLARDSHLSPPLTGLILSVPPVLNGYDPPAAYAASLRSFDQNAAAPVLNREAVDTYFGAYAPERDSPLFNLYSERQPVSRAGLPPVYVQVCGLDPLRDEALVFERELRTEYGTPTKLQLYPGMPHSFWTFFPQLQASKKWIRDTLDGVEWLLETGRKEAS</sequence>
<dbReference type="Proteomes" id="UP000034182">
    <property type="component" value="Unassembled WGS sequence"/>
</dbReference>
<keyword evidence="1" id="KW-0378">Hydrolase</keyword>
<organism evidence="4 5">
    <name type="scientific">Diplodia seriata</name>
    <dbReference type="NCBI Taxonomy" id="420778"/>
    <lineage>
        <taxon>Eukaryota</taxon>
        <taxon>Fungi</taxon>
        <taxon>Dikarya</taxon>
        <taxon>Ascomycota</taxon>
        <taxon>Pezizomycotina</taxon>
        <taxon>Dothideomycetes</taxon>
        <taxon>Dothideomycetes incertae sedis</taxon>
        <taxon>Botryosphaeriales</taxon>
        <taxon>Botryosphaeriaceae</taxon>
        <taxon>Diplodia</taxon>
    </lineage>
</organism>
<dbReference type="PANTHER" id="PTHR48081">
    <property type="entry name" value="AB HYDROLASE SUPERFAMILY PROTEIN C4A8.06C"/>
    <property type="match status" value="1"/>
</dbReference>
<evidence type="ECO:0000313" key="4">
    <source>
        <dbReference type="EMBL" id="KKY23113.1"/>
    </source>
</evidence>
<reference evidence="4 5" key="2">
    <citation type="submission" date="2015-05" db="EMBL/GenBank/DDBJ databases">
        <title>Distinctive expansion of gene families associated with plant cell wall degradation and secondary metabolism in the genomes of grapevine trunk pathogens.</title>
        <authorList>
            <person name="Lawrence D.P."/>
            <person name="Travadon R."/>
            <person name="Rolshausen P.E."/>
            <person name="Baumgartner K."/>
        </authorList>
    </citation>
    <scope>NUCLEOTIDE SEQUENCE [LARGE SCALE GENOMIC DNA]</scope>
    <source>
        <strain evidence="4">DS831</strain>
    </source>
</reference>
<dbReference type="EMBL" id="JAJVCZ030000001">
    <property type="protein sequence ID" value="KAL0264841.1"/>
    <property type="molecule type" value="Genomic_DNA"/>
</dbReference>
<evidence type="ECO:0000313" key="6">
    <source>
        <dbReference type="Proteomes" id="UP001430584"/>
    </source>
</evidence>
<dbReference type="InterPro" id="IPR050300">
    <property type="entry name" value="GDXG_lipolytic_enzyme"/>
</dbReference>
<keyword evidence="6" id="KW-1185">Reference proteome</keyword>
<reference evidence="3 6" key="3">
    <citation type="submission" date="2024-02" db="EMBL/GenBank/DDBJ databases">
        <title>De novo assembly and annotation of 12 fungi associated with fruit tree decline syndrome in Ontario, Canada.</title>
        <authorList>
            <person name="Sulman M."/>
            <person name="Ellouze W."/>
            <person name="Ilyukhin E."/>
        </authorList>
    </citation>
    <scope>NUCLEOTIDE SEQUENCE [LARGE SCALE GENOMIC DNA]</scope>
    <source>
        <strain evidence="3 6">FDS-637</strain>
    </source>
</reference>
<dbReference type="InterPro" id="IPR013094">
    <property type="entry name" value="AB_hydrolase_3"/>
</dbReference>
<comment type="caution">
    <text evidence="4">The sequence shown here is derived from an EMBL/GenBank/DDBJ whole genome shotgun (WGS) entry which is preliminary data.</text>
</comment>
<gene>
    <name evidence="3" type="ORF">SLS55_000794</name>
    <name evidence="4" type="ORF">UCDDS831_g03238</name>
</gene>
<feature type="domain" description="Alpha/beta hydrolase fold-3" evidence="2">
    <location>
        <begin position="100"/>
        <end position="319"/>
    </location>
</feature>
<dbReference type="Pfam" id="PF07859">
    <property type="entry name" value="Abhydrolase_3"/>
    <property type="match status" value="1"/>
</dbReference>
<dbReference type="PANTHER" id="PTHR48081:SF8">
    <property type="entry name" value="ALPHA_BETA HYDROLASE FOLD-3 DOMAIN-CONTAINING PROTEIN-RELATED"/>
    <property type="match status" value="1"/>
</dbReference>
<dbReference type="AlphaFoldDB" id="A0A0G2GHQ1"/>
<name>A0A0G2GHQ1_9PEZI</name>